<reference evidence="5 6" key="1">
    <citation type="submission" date="2016-06" db="EMBL/GenBank/DDBJ databases">
        <authorList>
            <person name="Kjaerup R.B."/>
            <person name="Dalgaard T.S."/>
            <person name="Juul-Madsen H.R."/>
        </authorList>
    </citation>
    <scope>NUCLEOTIDE SEQUENCE [LARGE SCALE GENOMIC DNA]</scope>
    <source>
        <strain evidence="5 6">1127319.6</strain>
    </source>
</reference>
<dbReference type="AlphaFoldDB" id="A0A1A3HB41"/>
<keyword evidence="1" id="KW-0805">Transcription regulation</keyword>
<keyword evidence="2" id="KW-0238">DNA-binding</keyword>
<feature type="domain" description="HTH hxlR-type" evidence="4">
    <location>
        <begin position="1"/>
        <end position="76"/>
    </location>
</feature>
<evidence type="ECO:0000313" key="5">
    <source>
        <dbReference type="EMBL" id="OBJ44833.1"/>
    </source>
</evidence>
<evidence type="ECO:0000256" key="3">
    <source>
        <dbReference type="ARBA" id="ARBA00023163"/>
    </source>
</evidence>
<evidence type="ECO:0000256" key="1">
    <source>
        <dbReference type="ARBA" id="ARBA00023015"/>
    </source>
</evidence>
<dbReference type="GO" id="GO:0003677">
    <property type="term" value="F:DNA binding"/>
    <property type="evidence" value="ECO:0007669"/>
    <property type="project" value="UniProtKB-KW"/>
</dbReference>
<sequence>MAGSRRFNEIHRSMPTLSRTMLSTRLRHLERIGVLCRRPIPHTAHHGYALTLAGQSLRRVLEELGEWTRQWQLEASNDTDVPLLLWRLLESIDRDAIPNGKVCIEFQFSGGAHPRGWLHVDPVRSAACIGDDEDDVDLVVRTKPDVLNDLWRGRRSCRTTVERGDIAFTGPPQLVRGFSNWFRPVGDTRPMSLGAM</sequence>
<dbReference type="PANTHER" id="PTHR33204">
    <property type="entry name" value="TRANSCRIPTIONAL REGULATOR, MARR FAMILY"/>
    <property type="match status" value="1"/>
</dbReference>
<protein>
    <recommendedName>
        <fullName evidence="4">HTH hxlR-type domain-containing protein</fullName>
    </recommendedName>
</protein>
<dbReference type="InterPro" id="IPR036527">
    <property type="entry name" value="SCP2_sterol-bd_dom_sf"/>
</dbReference>
<name>A0A1A3HB41_MYCMU</name>
<gene>
    <name evidence="5" type="ORF">A5630_15625</name>
</gene>
<proteinExistence type="predicted"/>
<dbReference type="EMBL" id="LZLC01000052">
    <property type="protein sequence ID" value="OBJ44833.1"/>
    <property type="molecule type" value="Genomic_DNA"/>
</dbReference>
<organism evidence="5 6">
    <name type="scientific">Mycolicibacterium mucogenicum</name>
    <name type="common">Mycobacterium mucogenicum</name>
    <dbReference type="NCBI Taxonomy" id="56689"/>
    <lineage>
        <taxon>Bacteria</taxon>
        <taxon>Bacillati</taxon>
        <taxon>Actinomycetota</taxon>
        <taxon>Actinomycetes</taxon>
        <taxon>Mycobacteriales</taxon>
        <taxon>Mycobacteriaceae</taxon>
        <taxon>Mycolicibacterium</taxon>
    </lineage>
</organism>
<dbReference type="InterPro" id="IPR036388">
    <property type="entry name" value="WH-like_DNA-bd_sf"/>
</dbReference>
<evidence type="ECO:0000313" key="6">
    <source>
        <dbReference type="Proteomes" id="UP000093898"/>
    </source>
</evidence>
<dbReference type="InterPro" id="IPR002577">
    <property type="entry name" value="HTH_HxlR"/>
</dbReference>
<dbReference type="Proteomes" id="UP000093898">
    <property type="component" value="Unassembled WGS sequence"/>
</dbReference>
<evidence type="ECO:0000256" key="2">
    <source>
        <dbReference type="ARBA" id="ARBA00023125"/>
    </source>
</evidence>
<dbReference type="PROSITE" id="PS51118">
    <property type="entry name" value="HTH_HXLR"/>
    <property type="match status" value="1"/>
</dbReference>
<comment type="caution">
    <text evidence="5">The sequence shown here is derived from an EMBL/GenBank/DDBJ whole genome shotgun (WGS) entry which is preliminary data.</text>
</comment>
<dbReference type="InterPro" id="IPR036390">
    <property type="entry name" value="WH_DNA-bd_sf"/>
</dbReference>
<dbReference type="PANTHER" id="PTHR33204:SF18">
    <property type="entry name" value="TRANSCRIPTIONAL REGULATORY PROTEIN"/>
    <property type="match status" value="1"/>
</dbReference>
<dbReference type="SUPFAM" id="SSF46785">
    <property type="entry name" value="Winged helix' DNA-binding domain"/>
    <property type="match status" value="1"/>
</dbReference>
<evidence type="ECO:0000259" key="4">
    <source>
        <dbReference type="PROSITE" id="PS51118"/>
    </source>
</evidence>
<dbReference type="Gene3D" id="1.10.10.10">
    <property type="entry name" value="Winged helix-like DNA-binding domain superfamily/Winged helix DNA-binding domain"/>
    <property type="match status" value="1"/>
</dbReference>
<keyword evidence="3" id="KW-0804">Transcription</keyword>
<dbReference type="Pfam" id="PF01638">
    <property type="entry name" value="HxlR"/>
    <property type="match status" value="1"/>
</dbReference>
<dbReference type="SUPFAM" id="SSF55718">
    <property type="entry name" value="SCP-like"/>
    <property type="match status" value="1"/>
</dbReference>
<accession>A0A1A3HB41</accession>